<dbReference type="OrthoDB" id="5455419at2"/>
<dbReference type="EMBL" id="FNBX01000003">
    <property type="protein sequence ID" value="SDF27233.1"/>
    <property type="molecule type" value="Genomic_DNA"/>
</dbReference>
<protein>
    <recommendedName>
        <fullName evidence="3">Ethanolamine utilization protein</fullName>
    </recommendedName>
</protein>
<gene>
    <name evidence="1" type="ORF">SAMN05192586_103110</name>
</gene>
<dbReference type="AlphaFoldDB" id="A0A1G7JQN7"/>
<accession>A0A1G7JQN7</accession>
<reference evidence="2" key="1">
    <citation type="submission" date="2016-10" db="EMBL/GenBank/DDBJ databases">
        <authorList>
            <person name="Varghese N."/>
            <person name="Submissions S."/>
        </authorList>
    </citation>
    <scope>NUCLEOTIDE SEQUENCE [LARGE SCALE GENOMIC DNA]</scope>
    <source>
        <strain evidence="2">KHC7</strain>
    </source>
</reference>
<evidence type="ECO:0008006" key="3">
    <source>
        <dbReference type="Google" id="ProtNLM"/>
    </source>
</evidence>
<dbReference type="STRING" id="571438.SAMN05192586_103110"/>
<dbReference type="Proteomes" id="UP000199355">
    <property type="component" value="Unassembled WGS sequence"/>
</dbReference>
<proteinExistence type="predicted"/>
<keyword evidence="2" id="KW-1185">Reference proteome</keyword>
<organism evidence="1 2">
    <name type="scientific">Desulfovibrio legallii</name>
    <dbReference type="NCBI Taxonomy" id="571438"/>
    <lineage>
        <taxon>Bacteria</taxon>
        <taxon>Pseudomonadati</taxon>
        <taxon>Thermodesulfobacteriota</taxon>
        <taxon>Desulfovibrionia</taxon>
        <taxon>Desulfovibrionales</taxon>
        <taxon>Desulfovibrionaceae</taxon>
        <taxon>Desulfovibrio</taxon>
    </lineage>
</organism>
<dbReference type="RefSeq" id="WP_092152864.1">
    <property type="nucleotide sequence ID" value="NZ_FNBX01000003.1"/>
</dbReference>
<evidence type="ECO:0000313" key="1">
    <source>
        <dbReference type="EMBL" id="SDF27233.1"/>
    </source>
</evidence>
<sequence>MNAATQDIIAAVVRQVLTSLGRDAAAPEAGPLVALLPPEDDRLAATVRARIPKVRLRRDPAGHGPRPEFYVIPELRCTEMADLAQGRASCLALGRVLDLLLAGETVRTLGFAYRTHEATAPEALWRLYQGYEATLASYGLTELPPPAPEALRLRRELISAAHVAEAVRQGARVLRVPRRAVVTPLAREAAAEQRLTILQNL</sequence>
<evidence type="ECO:0000313" key="2">
    <source>
        <dbReference type="Proteomes" id="UP000199355"/>
    </source>
</evidence>
<name>A0A1G7JQN7_9BACT</name>